<dbReference type="GO" id="GO:0003676">
    <property type="term" value="F:nucleic acid binding"/>
    <property type="evidence" value="ECO:0007669"/>
    <property type="project" value="InterPro"/>
</dbReference>
<evidence type="ECO:0000256" key="1">
    <source>
        <dbReference type="PROSITE-ProRule" id="PRU00047"/>
    </source>
</evidence>
<sequence length="491" mass="54849">MSTKIPSSAASSSYFNFNGKSCHNLRFPHNHTTIKLLKNIDQSRNFLKFTPKYRIFRARPVLCNARPDLSSSSDSSSSPWKTWLLGILFSIILPAAGHKGGFLLGLKGKIDTAIETVEHVTETVEEIAEEAETIVEEVEEKLPGDSKLKEALESFDQLAKKAVKEAHKAEDIIHMVKDVEEEVEEALIKDEAISEARIRRTTIRGLKSEYIPLEELENLLSSQESLAKKMASVSIKESEGNALVVRKSNFIGKGKQDSSSLHEGKEQTSNTTEKKIIRCYRCGRTGHIKRFCRAKLKEGNSAETKEVVDEEDWGRCFRAERQVVDALAFINLEDDWVIDSGCENHLTGDSSKFSSLKEYNDNDVIVTADNTVHHVENEGTVIINDKDKGSILLKNVYHVLGMKKNLFLVSNIVDARNYVLFGPQDVKILRHIKELKADVYTDPMATRDPKCKERYCSCSSGESMVISGGSVATGGGLRAEIRWKGGGRRLI</sequence>
<gene>
    <name evidence="3" type="ORF">BUALT_Bualt11G0021300</name>
</gene>
<name>A0AAV6WRY0_9LAMI</name>
<dbReference type="GO" id="GO:0008270">
    <property type="term" value="F:zinc ion binding"/>
    <property type="evidence" value="ECO:0007669"/>
    <property type="project" value="UniProtKB-KW"/>
</dbReference>
<dbReference type="Gene3D" id="4.10.60.10">
    <property type="entry name" value="Zinc finger, CCHC-type"/>
    <property type="match status" value="1"/>
</dbReference>
<keyword evidence="1" id="KW-0479">Metal-binding</keyword>
<proteinExistence type="predicted"/>
<dbReference type="PANTHER" id="PTHR33735:SF23">
    <property type="entry name" value="PTERIN-BINDING DOMAIN-CONTAINING PROTEIN"/>
    <property type="match status" value="1"/>
</dbReference>
<dbReference type="SMART" id="SM00343">
    <property type="entry name" value="ZnF_C2HC"/>
    <property type="match status" value="1"/>
</dbReference>
<evidence type="ECO:0000259" key="2">
    <source>
        <dbReference type="PROSITE" id="PS50158"/>
    </source>
</evidence>
<accession>A0AAV6WRY0</accession>
<evidence type="ECO:0000313" key="3">
    <source>
        <dbReference type="EMBL" id="KAG8373409.1"/>
    </source>
</evidence>
<dbReference type="EMBL" id="WHWC01000011">
    <property type="protein sequence ID" value="KAG8373409.1"/>
    <property type="molecule type" value="Genomic_DNA"/>
</dbReference>
<protein>
    <recommendedName>
        <fullName evidence="2">CCHC-type domain-containing protein</fullName>
    </recommendedName>
</protein>
<dbReference type="Pfam" id="PF22936">
    <property type="entry name" value="Pol_BBD"/>
    <property type="match status" value="1"/>
</dbReference>
<keyword evidence="4" id="KW-1185">Reference proteome</keyword>
<dbReference type="InterPro" id="IPR054722">
    <property type="entry name" value="PolX-like_BBD"/>
</dbReference>
<comment type="caution">
    <text evidence="3">The sequence shown here is derived from an EMBL/GenBank/DDBJ whole genome shotgun (WGS) entry which is preliminary data.</text>
</comment>
<evidence type="ECO:0000313" key="4">
    <source>
        <dbReference type="Proteomes" id="UP000826271"/>
    </source>
</evidence>
<dbReference type="SUPFAM" id="SSF57756">
    <property type="entry name" value="Retrovirus zinc finger-like domains"/>
    <property type="match status" value="1"/>
</dbReference>
<keyword evidence="1" id="KW-0863">Zinc-finger</keyword>
<dbReference type="AlphaFoldDB" id="A0AAV6WRY0"/>
<reference evidence="3" key="1">
    <citation type="submission" date="2019-10" db="EMBL/GenBank/DDBJ databases">
        <authorList>
            <person name="Zhang R."/>
            <person name="Pan Y."/>
            <person name="Wang J."/>
            <person name="Ma R."/>
            <person name="Yu S."/>
        </authorList>
    </citation>
    <scope>NUCLEOTIDE SEQUENCE</scope>
    <source>
        <strain evidence="3">LA-IB0</strain>
        <tissue evidence="3">Leaf</tissue>
    </source>
</reference>
<organism evidence="3 4">
    <name type="scientific">Buddleja alternifolia</name>
    <dbReference type="NCBI Taxonomy" id="168488"/>
    <lineage>
        <taxon>Eukaryota</taxon>
        <taxon>Viridiplantae</taxon>
        <taxon>Streptophyta</taxon>
        <taxon>Embryophyta</taxon>
        <taxon>Tracheophyta</taxon>
        <taxon>Spermatophyta</taxon>
        <taxon>Magnoliopsida</taxon>
        <taxon>eudicotyledons</taxon>
        <taxon>Gunneridae</taxon>
        <taxon>Pentapetalae</taxon>
        <taxon>asterids</taxon>
        <taxon>lamiids</taxon>
        <taxon>Lamiales</taxon>
        <taxon>Scrophulariaceae</taxon>
        <taxon>Buddlejeae</taxon>
        <taxon>Buddleja</taxon>
    </lineage>
</organism>
<feature type="domain" description="CCHC-type" evidence="2">
    <location>
        <begin position="278"/>
        <end position="293"/>
    </location>
</feature>
<keyword evidence="1" id="KW-0862">Zinc</keyword>
<dbReference type="InterPro" id="IPR001878">
    <property type="entry name" value="Znf_CCHC"/>
</dbReference>
<dbReference type="PROSITE" id="PS50158">
    <property type="entry name" value="ZF_CCHC"/>
    <property type="match status" value="1"/>
</dbReference>
<dbReference type="Proteomes" id="UP000826271">
    <property type="component" value="Unassembled WGS sequence"/>
</dbReference>
<dbReference type="InterPro" id="IPR036875">
    <property type="entry name" value="Znf_CCHC_sf"/>
</dbReference>
<dbReference type="PANTHER" id="PTHR33735">
    <property type="entry name" value="EXPRESSED PROTEIN"/>
    <property type="match status" value="1"/>
</dbReference>